<dbReference type="EMBL" id="CAADFL010000494">
    <property type="protein sequence ID" value="VFK17635.1"/>
    <property type="molecule type" value="Genomic_DNA"/>
</dbReference>
<organism evidence="2">
    <name type="scientific">Candidatus Kentrum sp. FM</name>
    <dbReference type="NCBI Taxonomy" id="2126340"/>
    <lineage>
        <taxon>Bacteria</taxon>
        <taxon>Pseudomonadati</taxon>
        <taxon>Pseudomonadota</taxon>
        <taxon>Gammaproteobacteria</taxon>
        <taxon>Candidatus Kentrum</taxon>
    </lineage>
</organism>
<dbReference type="AlphaFoldDB" id="A0A450WKR2"/>
<sequence length="146" mass="16304">MILSEHSLRQMDEPYIRSLSEKPCQDLAVKMLFDLKAVHERLNQNPTNSSMPPSSCLPWVTNDSSGDESKDEEQGKGIGAEVETEASEQETSTDTEQQAKDKSGKQPLPVKRNPGKQPGAPGYGRIQQLPITDTVHHRVPLRRLWS</sequence>
<accession>A0A450WKR2</accession>
<name>A0A450WKR2_9GAMM</name>
<evidence type="ECO:0000313" key="2">
    <source>
        <dbReference type="EMBL" id="VFK17635.1"/>
    </source>
</evidence>
<feature type="compositionally biased region" description="Acidic residues" evidence="1">
    <location>
        <begin position="82"/>
        <end position="93"/>
    </location>
</feature>
<feature type="compositionally biased region" description="Polar residues" evidence="1">
    <location>
        <begin position="43"/>
        <end position="53"/>
    </location>
</feature>
<gene>
    <name evidence="2" type="ORF">BECKFM1743B_GA0114221_104941</name>
</gene>
<feature type="region of interest" description="Disordered" evidence="1">
    <location>
        <begin position="43"/>
        <end position="146"/>
    </location>
</feature>
<proteinExistence type="predicted"/>
<evidence type="ECO:0000256" key="1">
    <source>
        <dbReference type="SAM" id="MobiDB-lite"/>
    </source>
</evidence>
<feature type="compositionally biased region" description="Basic residues" evidence="1">
    <location>
        <begin position="137"/>
        <end position="146"/>
    </location>
</feature>
<protein>
    <submittedName>
        <fullName evidence="2">Uncharacterized protein</fullName>
    </submittedName>
</protein>
<reference evidence="2" key="1">
    <citation type="submission" date="2019-02" db="EMBL/GenBank/DDBJ databases">
        <authorList>
            <person name="Gruber-Vodicka R. H."/>
            <person name="Seah K. B. B."/>
        </authorList>
    </citation>
    <scope>NUCLEOTIDE SEQUENCE</scope>
    <source>
        <strain evidence="2">BECK_BZ164</strain>
    </source>
</reference>